<evidence type="ECO:0000256" key="1">
    <source>
        <dbReference type="SAM" id="Phobius"/>
    </source>
</evidence>
<keyword evidence="1" id="KW-0472">Membrane</keyword>
<sequence>MSDDSGGGPSGQGRGPGRQPLRLDLLYRAMRWETFVLAAVLVVLAAIFA</sequence>
<keyword evidence="1" id="KW-0812">Transmembrane</keyword>
<dbReference type="RefSeq" id="WP_274042079.1">
    <property type="nucleotide sequence ID" value="NZ_JANCPR020000021.1"/>
</dbReference>
<comment type="caution">
    <text evidence="2">The sequence shown here is derived from an EMBL/GenBank/DDBJ whole genome shotgun (WGS) entry which is preliminary data.</text>
</comment>
<feature type="transmembrane region" description="Helical" evidence="1">
    <location>
        <begin position="29"/>
        <end position="48"/>
    </location>
</feature>
<evidence type="ECO:0000313" key="2">
    <source>
        <dbReference type="EMBL" id="MDJ1134559.1"/>
    </source>
</evidence>
<dbReference type="Proteomes" id="UP001214441">
    <property type="component" value="Unassembled WGS sequence"/>
</dbReference>
<gene>
    <name evidence="2" type="ORF">NMN56_021855</name>
</gene>
<organism evidence="2 3">
    <name type="scientific">Streptomyces iconiensis</name>
    <dbReference type="NCBI Taxonomy" id="1384038"/>
    <lineage>
        <taxon>Bacteria</taxon>
        <taxon>Bacillati</taxon>
        <taxon>Actinomycetota</taxon>
        <taxon>Actinomycetes</taxon>
        <taxon>Kitasatosporales</taxon>
        <taxon>Streptomycetaceae</taxon>
        <taxon>Streptomyces</taxon>
    </lineage>
</organism>
<reference evidence="2 3" key="1">
    <citation type="submission" date="2023-05" db="EMBL/GenBank/DDBJ databases">
        <title>Streptantibioticus silvisoli sp. nov., acidotolerant actinomycetes 1 from pine litter.</title>
        <authorList>
            <person name="Swiecimska M."/>
            <person name="Golinska P."/>
            <person name="Sangal V."/>
            <person name="Wachnowicz B."/>
            <person name="Goodfellow M."/>
        </authorList>
    </citation>
    <scope>NUCLEOTIDE SEQUENCE [LARGE SCALE GENOMIC DNA]</scope>
    <source>
        <strain evidence="2 3">DSM 42109</strain>
    </source>
</reference>
<name>A0ABT7A0H7_9ACTN</name>
<keyword evidence="1" id="KW-1133">Transmembrane helix</keyword>
<evidence type="ECO:0000313" key="3">
    <source>
        <dbReference type="Proteomes" id="UP001214441"/>
    </source>
</evidence>
<dbReference type="EMBL" id="JANCPR020000021">
    <property type="protein sequence ID" value="MDJ1134559.1"/>
    <property type="molecule type" value="Genomic_DNA"/>
</dbReference>
<proteinExistence type="predicted"/>
<keyword evidence="3" id="KW-1185">Reference proteome</keyword>
<protein>
    <submittedName>
        <fullName evidence="2">Uncharacterized protein</fullName>
    </submittedName>
</protein>
<accession>A0ABT7A0H7</accession>